<organism evidence="2 3">
    <name type="scientific">Undibacterium oligocarboniphilum</name>
    <dbReference type="NCBI Taxonomy" id="666702"/>
    <lineage>
        <taxon>Bacteria</taxon>
        <taxon>Pseudomonadati</taxon>
        <taxon>Pseudomonadota</taxon>
        <taxon>Betaproteobacteria</taxon>
        <taxon>Burkholderiales</taxon>
        <taxon>Oxalobacteraceae</taxon>
        <taxon>Undibacterium</taxon>
    </lineage>
</organism>
<proteinExistence type="predicted"/>
<reference evidence="2 3" key="1">
    <citation type="submission" date="2020-06" db="EMBL/GenBank/DDBJ databases">
        <authorList>
            <person name="Qiu C."/>
            <person name="Liu Z."/>
        </authorList>
    </citation>
    <scope>NUCLEOTIDE SEQUENCE [LARGE SCALE GENOMIC DNA]</scope>
    <source>
        <strain evidence="2 3">EM 1</strain>
    </source>
</reference>
<dbReference type="Proteomes" id="UP000588051">
    <property type="component" value="Unassembled WGS sequence"/>
</dbReference>
<dbReference type="Pfam" id="PF10945">
    <property type="entry name" value="CBP_BcsR"/>
    <property type="match status" value="1"/>
</dbReference>
<dbReference type="AlphaFoldDB" id="A0A850QM50"/>
<keyword evidence="3" id="KW-1185">Reference proteome</keyword>
<name>A0A850QM50_9BURK</name>
<dbReference type="InterPro" id="IPR024487">
    <property type="entry name" value="CBP_BcsR"/>
</dbReference>
<evidence type="ECO:0000313" key="3">
    <source>
        <dbReference type="Proteomes" id="UP000588051"/>
    </source>
</evidence>
<dbReference type="EMBL" id="JABXYJ010000002">
    <property type="protein sequence ID" value="NVO77196.1"/>
    <property type="molecule type" value="Genomic_DNA"/>
</dbReference>
<gene>
    <name evidence="2" type="ORF">HV832_05065</name>
</gene>
<evidence type="ECO:0000313" key="2">
    <source>
        <dbReference type="EMBL" id="NVO77196.1"/>
    </source>
</evidence>
<feature type="compositionally biased region" description="Polar residues" evidence="1">
    <location>
        <begin position="144"/>
        <end position="154"/>
    </location>
</feature>
<evidence type="ECO:0000256" key="1">
    <source>
        <dbReference type="SAM" id="MobiDB-lite"/>
    </source>
</evidence>
<comment type="caution">
    <text evidence="2">The sequence shown here is derived from an EMBL/GenBank/DDBJ whole genome shotgun (WGS) entry which is preliminary data.</text>
</comment>
<protein>
    <submittedName>
        <fullName evidence="2">Uncharacterized protein</fullName>
    </submittedName>
</protein>
<sequence length="202" mass="22559">MNPIILRVAETVEKIMDDDVKNLFQKFGHTGSGYQEINRETESEQARQRWPLLRDVRVYTMPDHFSHADTSQTAFHAAHPAVSMESDTSVPAANTRELPVFLKRQDTETEAPYADKPQAVAAAAETPRRSETAPSPSFIAQALGKTTETISASRPENIAPSDAAYSKEHSVTEVFQRLANKPEPARDDRSTVNSFFKKIFKP</sequence>
<feature type="region of interest" description="Disordered" evidence="1">
    <location>
        <begin position="108"/>
        <end position="165"/>
    </location>
</feature>
<dbReference type="NCBIfam" id="NF040718">
    <property type="entry name" value="BcsP_of_Ic"/>
    <property type="match status" value="1"/>
</dbReference>
<accession>A0A850QM50</accession>
<dbReference type="RefSeq" id="WP_176802450.1">
    <property type="nucleotide sequence ID" value="NZ_JABXYJ010000002.1"/>
</dbReference>